<gene>
    <name evidence="2" type="ORF">FJZ00_03415</name>
</gene>
<feature type="non-terminal residue" evidence="2">
    <location>
        <position position="132"/>
    </location>
</feature>
<dbReference type="InterPro" id="IPR027291">
    <property type="entry name" value="Glyco_hydro_38_N_sf"/>
</dbReference>
<comment type="caution">
    <text evidence="2">The sequence shown here is derived from an EMBL/GenBank/DDBJ whole genome shotgun (WGS) entry which is preliminary data.</text>
</comment>
<dbReference type="GO" id="GO:0009313">
    <property type="term" value="P:oligosaccharide catabolic process"/>
    <property type="evidence" value="ECO:0007669"/>
    <property type="project" value="TreeGrafter"/>
</dbReference>
<dbReference type="Gene3D" id="3.20.110.10">
    <property type="entry name" value="Glycoside hydrolase 38, N terminal domain"/>
    <property type="match status" value="1"/>
</dbReference>
<dbReference type="EMBL" id="VGJX01000141">
    <property type="protein sequence ID" value="MBM3274175.1"/>
    <property type="molecule type" value="Genomic_DNA"/>
</dbReference>
<feature type="domain" description="Glycoside hydrolase family 38 N-terminal" evidence="1">
    <location>
        <begin position="4"/>
        <end position="132"/>
    </location>
</feature>
<dbReference type="GO" id="GO:0006013">
    <property type="term" value="P:mannose metabolic process"/>
    <property type="evidence" value="ECO:0007669"/>
    <property type="project" value="InterPro"/>
</dbReference>
<dbReference type="InterPro" id="IPR000602">
    <property type="entry name" value="Glyco_hydro_38_N"/>
</dbReference>
<reference evidence="2 3" key="1">
    <citation type="submission" date="2019-03" db="EMBL/GenBank/DDBJ databases">
        <title>Lake Tanganyika Metagenome-Assembled Genomes (MAGs).</title>
        <authorList>
            <person name="Tran P."/>
        </authorList>
    </citation>
    <scope>NUCLEOTIDE SEQUENCE [LARGE SCALE GENOMIC DNA]</scope>
    <source>
        <strain evidence="2">K_DeepCast_65m_m2_236</strain>
    </source>
</reference>
<dbReference type="GO" id="GO:0004559">
    <property type="term" value="F:alpha-mannosidase activity"/>
    <property type="evidence" value="ECO:0007669"/>
    <property type="project" value="InterPro"/>
</dbReference>
<dbReference type="PANTHER" id="PTHR46017:SF2">
    <property type="entry name" value="MANNOSYLGLYCERATE HYDROLASE"/>
    <property type="match status" value="1"/>
</dbReference>
<evidence type="ECO:0000313" key="3">
    <source>
        <dbReference type="Proteomes" id="UP000703893"/>
    </source>
</evidence>
<dbReference type="Pfam" id="PF01074">
    <property type="entry name" value="Glyco_hydro_38N"/>
    <property type="match status" value="1"/>
</dbReference>
<evidence type="ECO:0000313" key="2">
    <source>
        <dbReference type="EMBL" id="MBM3274175.1"/>
    </source>
</evidence>
<dbReference type="AlphaFoldDB" id="A0A938BMN1"/>
<organism evidence="2 3">
    <name type="scientific">Candidatus Tanganyikabacteria bacterium</name>
    <dbReference type="NCBI Taxonomy" id="2961651"/>
    <lineage>
        <taxon>Bacteria</taxon>
        <taxon>Bacillati</taxon>
        <taxon>Candidatus Sericytochromatia</taxon>
        <taxon>Candidatus Tanganyikabacteria</taxon>
    </lineage>
</organism>
<sequence length="132" mass="15368">MAEVVIVPHTHWDREWYRTFQGFRLRLVEAVGRILELLESGRLPYFLLDGQTVMLDDHLEIRPQDEGRLQALVRDDRLGIGPWYILPDEFLVSGESIVRNLQFGRERMRRFGAGDAVGYLPDMFGHTAQMPQ</sequence>
<dbReference type="SUPFAM" id="SSF88713">
    <property type="entry name" value="Glycoside hydrolase/deacetylase"/>
    <property type="match status" value="1"/>
</dbReference>
<name>A0A938BMN1_9BACT</name>
<dbReference type="Proteomes" id="UP000703893">
    <property type="component" value="Unassembled WGS sequence"/>
</dbReference>
<proteinExistence type="predicted"/>
<evidence type="ECO:0000259" key="1">
    <source>
        <dbReference type="Pfam" id="PF01074"/>
    </source>
</evidence>
<dbReference type="PANTHER" id="PTHR46017">
    <property type="entry name" value="ALPHA-MANNOSIDASE 2C1"/>
    <property type="match status" value="1"/>
</dbReference>
<protein>
    <submittedName>
        <fullName evidence="2">Alpha-mannosidase</fullName>
    </submittedName>
</protein>
<dbReference type="InterPro" id="IPR011330">
    <property type="entry name" value="Glyco_hydro/deAcase_b/a-brl"/>
</dbReference>
<accession>A0A938BMN1</accession>